<feature type="transmembrane region" description="Helical" evidence="1">
    <location>
        <begin position="157"/>
        <end position="178"/>
    </location>
</feature>
<keyword evidence="1" id="KW-1133">Transmembrane helix</keyword>
<comment type="caution">
    <text evidence="2">The sequence shown here is derived from an EMBL/GenBank/DDBJ whole genome shotgun (WGS) entry which is preliminary data.</text>
</comment>
<gene>
    <name evidence="2" type="ORF">NE619_14445</name>
</gene>
<protein>
    <recommendedName>
        <fullName evidence="4">ABC-2 transporter permease</fullName>
    </recommendedName>
</protein>
<keyword evidence="1" id="KW-0472">Membrane</keyword>
<sequence length="231" mass="26763">MKNLGTALGLYFKEMGWKPWRRGKKEFPARWGVWLIVTVAALIGMDATIPGSFVVFYIISLCVVFDLYFLCRDWHSSFSRFCQGYRQQVNYVYGIKVLWLVLILLCAVIITALSLCRTDECGQLWRAFFDAYAFIFFCSIVFLSLPLIFIRTAGLWWAWWLGSSAVLVLFHICMWQNMKREAFFPVRGGSLLTQGGSIVLVITFALAVISFAVGYKASLRFNRLRWENHRR</sequence>
<dbReference type="RefSeq" id="WP_256133119.1">
    <property type="nucleotide sequence ID" value="NZ_JANFXK010000018.1"/>
</dbReference>
<evidence type="ECO:0000256" key="1">
    <source>
        <dbReference type="SAM" id="Phobius"/>
    </source>
</evidence>
<dbReference type="Proteomes" id="UP001524502">
    <property type="component" value="Unassembled WGS sequence"/>
</dbReference>
<feature type="transmembrane region" description="Helical" evidence="1">
    <location>
        <begin position="51"/>
        <end position="70"/>
    </location>
</feature>
<dbReference type="EMBL" id="JANFXK010000018">
    <property type="protein sequence ID" value="MCQ4637932.1"/>
    <property type="molecule type" value="Genomic_DNA"/>
</dbReference>
<name>A0ABT1RRZ0_9FIRM</name>
<feature type="transmembrane region" description="Helical" evidence="1">
    <location>
        <begin position="91"/>
        <end position="115"/>
    </location>
</feature>
<keyword evidence="1" id="KW-0812">Transmembrane</keyword>
<feature type="transmembrane region" description="Helical" evidence="1">
    <location>
        <begin position="27"/>
        <end position="45"/>
    </location>
</feature>
<accession>A0ABT1RRZ0</accession>
<evidence type="ECO:0000313" key="3">
    <source>
        <dbReference type="Proteomes" id="UP001524502"/>
    </source>
</evidence>
<reference evidence="2 3" key="1">
    <citation type="submission" date="2022-06" db="EMBL/GenBank/DDBJ databases">
        <title>Isolation of gut microbiota from human fecal samples.</title>
        <authorList>
            <person name="Pamer E.G."/>
            <person name="Barat B."/>
            <person name="Waligurski E."/>
            <person name="Medina S."/>
            <person name="Paddock L."/>
            <person name="Mostad J."/>
        </authorList>
    </citation>
    <scope>NUCLEOTIDE SEQUENCE [LARGE SCALE GENOMIC DNA]</scope>
    <source>
        <strain evidence="2 3">SL.3.17</strain>
    </source>
</reference>
<organism evidence="2 3">
    <name type="scientific">Anaerovorax odorimutans</name>
    <dbReference type="NCBI Taxonomy" id="109327"/>
    <lineage>
        <taxon>Bacteria</taxon>
        <taxon>Bacillati</taxon>
        <taxon>Bacillota</taxon>
        <taxon>Clostridia</taxon>
        <taxon>Peptostreptococcales</taxon>
        <taxon>Anaerovoracaceae</taxon>
        <taxon>Anaerovorax</taxon>
    </lineage>
</organism>
<keyword evidence="3" id="KW-1185">Reference proteome</keyword>
<evidence type="ECO:0008006" key="4">
    <source>
        <dbReference type="Google" id="ProtNLM"/>
    </source>
</evidence>
<feature type="transmembrane region" description="Helical" evidence="1">
    <location>
        <begin position="198"/>
        <end position="215"/>
    </location>
</feature>
<evidence type="ECO:0000313" key="2">
    <source>
        <dbReference type="EMBL" id="MCQ4637932.1"/>
    </source>
</evidence>
<proteinExistence type="predicted"/>
<feature type="transmembrane region" description="Helical" evidence="1">
    <location>
        <begin position="127"/>
        <end position="150"/>
    </location>
</feature>